<evidence type="ECO:0000256" key="1">
    <source>
        <dbReference type="SAM" id="Phobius"/>
    </source>
</evidence>
<dbReference type="Proteomes" id="UP001165677">
    <property type="component" value="Unassembled WGS sequence"/>
</dbReference>
<keyword evidence="1" id="KW-0472">Membrane</keyword>
<accession>A0ABT3EL65</accession>
<reference evidence="2" key="1">
    <citation type="submission" date="2022-10" db="EMBL/GenBank/DDBJ databases">
        <title>Flavobacterium sp. nov., a bacterium isolated from lake sediment.</title>
        <authorList>
            <person name="Qu J.-H."/>
        </authorList>
    </citation>
    <scope>NUCLEOTIDE SEQUENCE</scope>
    <source>
        <strain evidence="2">TH16-21</strain>
    </source>
</reference>
<keyword evidence="1" id="KW-0812">Transmembrane</keyword>
<feature type="transmembrane region" description="Helical" evidence="1">
    <location>
        <begin position="55"/>
        <end position="74"/>
    </location>
</feature>
<comment type="caution">
    <text evidence="2">The sequence shown here is derived from an EMBL/GenBank/DDBJ whole genome shotgun (WGS) entry which is preliminary data.</text>
</comment>
<name>A0ABT3EL65_9FLAO</name>
<protein>
    <submittedName>
        <fullName evidence="2">DUF4184 family protein</fullName>
    </submittedName>
</protein>
<feature type="transmembrane region" description="Helical" evidence="1">
    <location>
        <begin position="156"/>
        <end position="176"/>
    </location>
</feature>
<feature type="transmembrane region" description="Helical" evidence="1">
    <location>
        <begin position="188"/>
        <end position="208"/>
    </location>
</feature>
<proteinExistence type="predicted"/>
<evidence type="ECO:0000313" key="3">
    <source>
        <dbReference type="Proteomes" id="UP001165677"/>
    </source>
</evidence>
<dbReference type="Pfam" id="PF13803">
    <property type="entry name" value="DUF4184"/>
    <property type="match status" value="1"/>
</dbReference>
<feature type="transmembrane region" description="Helical" evidence="1">
    <location>
        <begin position="21"/>
        <end position="40"/>
    </location>
</feature>
<keyword evidence="3" id="KW-1185">Reference proteome</keyword>
<feature type="transmembrane region" description="Helical" evidence="1">
    <location>
        <begin position="214"/>
        <end position="237"/>
    </location>
</feature>
<sequence>MPFTFSHPAIVLPLNYLPKKWFSLTGLVIGSLTPDFEYFIRMKIKSEYSHTLEGLFWFDLPLGVLLAFIFHNIVRNNFYNNLPLFFKSRFSVFKSFNWNTYFKKNWLTVIISIFIGAVSHIFWDSFTHVDGYFVETIPSLSNSLNFISLEIPILKILQHSSTLIGGLVIFFTIYKLPSSKTEKENINSKYWAIVFGITFIIIALKILAGLDPKQYGNVIVTAISAILISLTITPWLIKKKQNNN</sequence>
<keyword evidence="1" id="KW-1133">Transmembrane helix</keyword>
<dbReference type="EMBL" id="JAPCIO010000008">
    <property type="protein sequence ID" value="MCW1148874.1"/>
    <property type="molecule type" value="Genomic_DNA"/>
</dbReference>
<dbReference type="InterPro" id="IPR025238">
    <property type="entry name" value="DUF4184"/>
</dbReference>
<feature type="transmembrane region" description="Helical" evidence="1">
    <location>
        <begin position="106"/>
        <end position="123"/>
    </location>
</feature>
<evidence type="ECO:0000313" key="2">
    <source>
        <dbReference type="EMBL" id="MCW1148874.1"/>
    </source>
</evidence>
<dbReference type="RefSeq" id="WP_264369578.1">
    <property type="nucleotide sequence ID" value="NZ_JAPCIO010000008.1"/>
</dbReference>
<gene>
    <name evidence="2" type="ORF">OJ995_11650</name>
</gene>
<organism evidence="2 3">
    <name type="scientific">Flavobacterium lacisediminis</name>
    <dbReference type="NCBI Taxonomy" id="2989705"/>
    <lineage>
        <taxon>Bacteria</taxon>
        <taxon>Pseudomonadati</taxon>
        <taxon>Bacteroidota</taxon>
        <taxon>Flavobacteriia</taxon>
        <taxon>Flavobacteriales</taxon>
        <taxon>Flavobacteriaceae</taxon>
        <taxon>Flavobacterium</taxon>
    </lineage>
</organism>